<accession>A0A0H5QIH5</accession>
<protein>
    <submittedName>
        <fullName evidence="1">Uncharacterized protein</fullName>
    </submittedName>
</protein>
<sequence length="533" mass="59902">MTNVIDYLGDVIRTCFDEVSEKRTTTSSWAVSWNFALSLARKYSTTGITLAILQSEASNMIHASIQSKRCHSIEDLVEHNQYRCRVRLQQLQHLSLGSRIVLMQISDADDNTCSISAFLHRKFSLNRWVPQQTILRMASVRLAGSRLLPTEHIVEEIKISNIMDVRESERVFIGRLIRRSDGSSSASHYRRGQCLTLQGFYPRCVIQWFQWGPAANLGQLLQLSEIVVVHNAEFIPKTLGGEEAGDAAELSQRVESLDGTIVQVVVDDEQTIATYTRMMVGNDEPSFTASPIDEGLSQLSTSVSEAESDLNTWDATDLESQRMRIDQILEYQTSLINVSLFATIVQVDRQQSRCSVTDESHSLLDIALDFNQSQTWLSGQTIFAYRLRSAHSRRRLFRATDPKNLHNIAYSAGILASPSLYCLSTLYGHPHFDSSTFICQAPILQIELPTNFCYDWCSVVTVLIDDGTALFGVGTSPIALEGILTCPLATFASVDPSIRQDLMQKSLRRPLLLMITVLCSKTHRLRVEQIREI</sequence>
<dbReference type="AlphaFoldDB" id="A0A0H5QIH5"/>
<evidence type="ECO:0000313" key="1">
    <source>
        <dbReference type="EMBL" id="CRZ01783.1"/>
    </source>
</evidence>
<dbReference type="EMBL" id="HACM01001341">
    <property type="protein sequence ID" value="CRZ01783.1"/>
    <property type="molecule type" value="Transcribed_RNA"/>
</dbReference>
<proteinExistence type="predicted"/>
<name>A0A0H5QIH5_9EUKA</name>
<organism evidence="1">
    <name type="scientific">Spongospora subterranea</name>
    <dbReference type="NCBI Taxonomy" id="70186"/>
    <lineage>
        <taxon>Eukaryota</taxon>
        <taxon>Sar</taxon>
        <taxon>Rhizaria</taxon>
        <taxon>Endomyxa</taxon>
        <taxon>Phytomyxea</taxon>
        <taxon>Plasmodiophorida</taxon>
        <taxon>Plasmodiophoridae</taxon>
        <taxon>Spongospora</taxon>
    </lineage>
</organism>
<reference evidence="1" key="1">
    <citation type="submission" date="2015-04" db="EMBL/GenBank/DDBJ databases">
        <title>The genome sequence of the plant pathogenic Rhizarian Plasmodiophora brassicae reveals insights in its biotrophic life cycle and the origin of chitin synthesis.</title>
        <authorList>
            <person name="Schwelm A."/>
            <person name="Fogelqvist J."/>
            <person name="Knaust A."/>
            <person name="Julke S."/>
            <person name="Lilja T."/>
            <person name="Dhandapani V."/>
            <person name="Bonilla-Rosso G."/>
            <person name="Karlsson M."/>
            <person name="Shevchenko A."/>
            <person name="Choi S.R."/>
            <person name="Kim H.G."/>
            <person name="Park J.Y."/>
            <person name="Lim Y.P."/>
            <person name="Ludwig-Muller J."/>
            <person name="Dixelius C."/>
        </authorList>
    </citation>
    <scope>NUCLEOTIDE SEQUENCE</scope>
    <source>
        <tissue evidence="1">Potato root galls</tissue>
    </source>
</reference>